<evidence type="ECO:0000313" key="3">
    <source>
        <dbReference type="EMBL" id="TWT85138.1"/>
    </source>
</evidence>
<keyword evidence="2" id="KW-0119">Carbohydrate metabolism</keyword>
<evidence type="ECO:0000256" key="2">
    <source>
        <dbReference type="ARBA" id="ARBA00023277"/>
    </source>
</evidence>
<dbReference type="EMBL" id="SJPJ01000001">
    <property type="protein sequence ID" value="TWT85138.1"/>
    <property type="molecule type" value="Genomic_DNA"/>
</dbReference>
<dbReference type="CDD" id="cd08994">
    <property type="entry name" value="GH43_62_32_68_117_130-like"/>
    <property type="match status" value="1"/>
</dbReference>
<dbReference type="Proteomes" id="UP000315010">
    <property type="component" value="Unassembled WGS sequence"/>
</dbReference>
<keyword evidence="3" id="KW-0378">Hydrolase</keyword>
<reference evidence="3 4" key="1">
    <citation type="submission" date="2019-02" db="EMBL/GenBank/DDBJ databases">
        <title>Deep-cultivation of Planctomycetes and their phenomic and genomic characterization uncovers novel biology.</title>
        <authorList>
            <person name="Wiegand S."/>
            <person name="Jogler M."/>
            <person name="Boedeker C."/>
            <person name="Pinto D."/>
            <person name="Vollmers J."/>
            <person name="Rivas-Marin E."/>
            <person name="Kohn T."/>
            <person name="Peeters S.H."/>
            <person name="Heuer A."/>
            <person name="Rast P."/>
            <person name="Oberbeckmann S."/>
            <person name="Bunk B."/>
            <person name="Jeske O."/>
            <person name="Meyerdierks A."/>
            <person name="Storesund J.E."/>
            <person name="Kallscheuer N."/>
            <person name="Luecker S."/>
            <person name="Lage O.M."/>
            <person name="Pohl T."/>
            <person name="Merkel B.J."/>
            <person name="Hornburger P."/>
            <person name="Mueller R.-W."/>
            <person name="Bruemmer F."/>
            <person name="Labrenz M."/>
            <person name="Spormann A.M."/>
            <person name="Op Den Camp H."/>
            <person name="Overmann J."/>
            <person name="Amann R."/>
            <person name="Jetten M.S.M."/>
            <person name="Mascher T."/>
            <person name="Medema M.H."/>
            <person name="Devos D.P."/>
            <person name="Kaster A.-K."/>
            <person name="Ovreas L."/>
            <person name="Rohde M."/>
            <person name="Galperin M.Y."/>
            <person name="Jogler C."/>
        </authorList>
    </citation>
    <scope>NUCLEOTIDE SEQUENCE [LARGE SCALE GENOMIC DNA]</scope>
    <source>
        <strain evidence="3 4">CA13</strain>
    </source>
</reference>
<dbReference type="GO" id="GO:0045493">
    <property type="term" value="P:xylan catabolic process"/>
    <property type="evidence" value="ECO:0007669"/>
    <property type="project" value="UniProtKB-KW"/>
</dbReference>
<accession>A0A5C5ZD93</accession>
<keyword evidence="1" id="KW-0858">Xylan degradation</keyword>
<dbReference type="SUPFAM" id="SSF75005">
    <property type="entry name" value="Arabinanase/levansucrase/invertase"/>
    <property type="match status" value="2"/>
</dbReference>
<dbReference type="PANTHER" id="PTHR43772:SF2">
    <property type="entry name" value="PUTATIVE (AFU_ORTHOLOGUE AFUA_2G04480)-RELATED"/>
    <property type="match status" value="1"/>
</dbReference>
<dbReference type="RefSeq" id="WP_419195050.1">
    <property type="nucleotide sequence ID" value="NZ_SJPJ01000001.1"/>
</dbReference>
<dbReference type="Gene3D" id="2.115.10.20">
    <property type="entry name" value="Glycosyl hydrolase domain, family 43"/>
    <property type="match status" value="1"/>
</dbReference>
<sequence length="368" mass="40659">MTDKTLPVVAFVLFMQVPCVAQDNHSGFHLQIGKAPLSAKFSSDTHSIWGGSLVKGGDGMYHMYYSRWEKKLGWAWVTHSEIAHAVSESPFGPFRFQDVALPPRGAEFWDGLCTHNPTVHRFADKYYLYYMGNTGDGVVTGAPGKVKLNPVHRNNQRIGVAVADNPNGPWIRFDQPLINVNPDVESLDALMTSNPSVVQRPDGGYLMVYKAVGKKKPGIWGGPVVHCVATSDSPIGPFKKHDEAVFQAPGFEFPAEDPFIWYQDGKYRAIVKDMRGAFTDAGQSLVLFDSTDGLEWSLANSPLVSTLQIKWENGQVQKLKHLERPQLFIEDGKPVVLLCAADTLDDQGVLQSFNVQIPVQTSAGSERE</sequence>
<organism evidence="3 4">
    <name type="scientific">Novipirellula herctigrandis</name>
    <dbReference type="NCBI Taxonomy" id="2527986"/>
    <lineage>
        <taxon>Bacteria</taxon>
        <taxon>Pseudomonadati</taxon>
        <taxon>Planctomycetota</taxon>
        <taxon>Planctomycetia</taxon>
        <taxon>Pirellulales</taxon>
        <taxon>Pirellulaceae</taxon>
        <taxon>Novipirellula</taxon>
    </lineage>
</organism>
<protein>
    <submittedName>
        <fullName evidence="3">Glycosyl hydrolases family 43</fullName>
    </submittedName>
</protein>
<keyword evidence="4" id="KW-1185">Reference proteome</keyword>
<evidence type="ECO:0000256" key="1">
    <source>
        <dbReference type="ARBA" id="ARBA00022651"/>
    </source>
</evidence>
<keyword evidence="1" id="KW-0624">Polysaccharide degradation</keyword>
<gene>
    <name evidence="3" type="ORF">CA13_66200</name>
</gene>
<dbReference type="InterPro" id="IPR052176">
    <property type="entry name" value="Glycosyl_Hydrlase_43_Enz"/>
</dbReference>
<proteinExistence type="predicted"/>
<dbReference type="PANTHER" id="PTHR43772">
    <property type="entry name" value="ENDO-1,4-BETA-XYLANASE"/>
    <property type="match status" value="1"/>
</dbReference>
<evidence type="ECO:0000313" key="4">
    <source>
        <dbReference type="Proteomes" id="UP000315010"/>
    </source>
</evidence>
<comment type="caution">
    <text evidence="3">The sequence shown here is derived from an EMBL/GenBank/DDBJ whole genome shotgun (WGS) entry which is preliminary data.</text>
</comment>
<name>A0A5C5ZD93_9BACT</name>
<dbReference type="InterPro" id="IPR023296">
    <property type="entry name" value="Glyco_hydro_beta-prop_sf"/>
</dbReference>
<dbReference type="AlphaFoldDB" id="A0A5C5ZD93"/>
<dbReference type="GO" id="GO:0016787">
    <property type="term" value="F:hydrolase activity"/>
    <property type="evidence" value="ECO:0007669"/>
    <property type="project" value="UniProtKB-KW"/>
</dbReference>